<dbReference type="Proteomes" id="UP001303532">
    <property type="component" value="Chromosome"/>
</dbReference>
<keyword evidence="1 2" id="KW-0378">Hydrolase</keyword>
<feature type="active site" description="Proton donor" evidence="2">
    <location>
        <position position="42"/>
    </location>
</feature>
<dbReference type="HAMAP" id="MF_01940">
    <property type="entry name" value="RNA_CPDase"/>
    <property type="match status" value="1"/>
</dbReference>
<evidence type="ECO:0000256" key="1">
    <source>
        <dbReference type="ARBA" id="ARBA00022801"/>
    </source>
</evidence>
<dbReference type="SUPFAM" id="SSF55144">
    <property type="entry name" value="LigT-like"/>
    <property type="match status" value="1"/>
</dbReference>
<reference evidence="3 4" key="1">
    <citation type="submission" date="2023-01" db="EMBL/GenBank/DDBJ databases">
        <title>Sporosarcina sp. nov., isolated from Korean tranditional fermented seafood 'Jeotgal'.</title>
        <authorList>
            <person name="Yang A.-I."/>
        </authorList>
    </citation>
    <scope>NUCLEOTIDE SEQUENCE [LARGE SCALE GENOMIC DNA]</scope>
    <source>
        <strain evidence="3 4">B2O-1</strain>
    </source>
</reference>
<dbReference type="NCBIfam" id="TIGR02258">
    <property type="entry name" value="2_5_ligase"/>
    <property type="match status" value="1"/>
</dbReference>
<organism evidence="3 4">
    <name type="scientific">Sporosarcina jeotgali</name>
    <dbReference type="NCBI Taxonomy" id="3020056"/>
    <lineage>
        <taxon>Bacteria</taxon>
        <taxon>Bacillati</taxon>
        <taxon>Bacillota</taxon>
        <taxon>Bacilli</taxon>
        <taxon>Bacillales</taxon>
        <taxon>Caryophanaceae</taxon>
        <taxon>Sporosarcina</taxon>
    </lineage>
</organism>
<dbReference type="InterPro" id="IPR004175">
    <property type="entry name" value="RNA_CPDase"/>
</dbReference>
<evidence type="ECO:0000256" key="2">
    <source>
        <dbReference type="HAMAP-Rule" id="MF_01940"/>
    </source>
</evidence>
<comment type="catalytic activity">
    <reaction evidence="2">
        <text>a 3'-end 2',3'-cyclophospho-ribonucleotide-RNA + H2O = a 3'-end 2'-phospho-ribonucleotide-RNA + H(+)</text>
        <dbReference type="Rhea" id="RHEA:11828"/>
        <dbReference type="Rhea" id="RHEA-COMP:10464"/>
        <dbReference type="Rhea" id="RHEA-COMP:17353"/>
        <dbReference type="ChEBI" id="CHEBI:15377"/>
        <dbReference type="ChEBI" id="CHEBI:15378"/>
        <dbReference type="ChEBI" id="CHEBI:83064"/>
        <dbReference type="ChEBI" id="CHEBI:173113"/>
        <dbReference type="EC" id="3.1.4.58"/>
    </reaction>
</comment>
<proteinExistence type="inferred from homology"/>
<protein>
    <recommendedName>
        <fullName evidence="2">RNA 2',3'-cyclic phosphodiesterase</fullName>
        <shortName evidence="2">RNA 2',3'-CPDase</shortName>
        <ecNumber evidence="2">3.1.4.58</ecNumber>
    </recommendedName>
</protein>
<name>A0ABZ0KVG6_9BACL</name>
<dbReference type="Pfam" id="PF13563">
    <property type="entry name" value="2_5_RNA_ligase2"/>
    <property type="match status" value="1"/>
</dbReference>
<dbReference type="RefSeq" id="WP_323691026.1">
    <property type="nucleotide sequence ID" value="NZ_CP116341.1"/>
</dbReference>
<dbReference type="PANTHER" id="PTHR35561">
    <property type="entry name" value="RNA 2',3'-CYCLIC PHOSPHODIESTERASE"/>
    <property type="match status" value="1"/>
</dbReference>
<comment type="similarity">
    <text evidence="2">Belongs to the 2H phosphoesterase superfamily. ThpR family.</text>
</comment>
<dbReference type="Gene3D" id="3.90.1140.10">
    <property type="entry name" value="Cyclic phosphodiesterase"/>
    <property type="match status" value="1"/>
</dbReference>
<feature type="short sequence motif" description="HXTX 2" evidence="2">
    <location>
        <begin position="128"/>
        <end position="131"/>
    </location>
</feature>
<evidence type="ECO:0000313" key="3">
    <source>
        <dbReference type="EMBL" id="WOV83337.1"/>
    </source>
</evidence>
<dbReference type="EMBL" id="CP116341">
    <property type="protein sequence ID" value="WOV83337.1"/>
    <property type="molecule type" value="Genomic_DNA"/>
</dbReference>
<sequence length="187" mass="20915">MTHYFAAIPVPFKLVQEKLTSCSLHYDLPTHYKVIPHPDDLHVTVLFFGGLTHPQLELVKQEMQKLAERTHAFTIAINGISFFGNPIGPRVVYLAVSNPSSLTGVYRELSKRLETVLQKPAALDYTPHVTIAKKKKNTNAVPIIQEQFEPLTLDVSGLILYSIDPAASPKYSPEFIFPFINSSRIDG</sequence>
<feature type="short sequence motif" description="HXTX 1" evidence="2">
    <location>
        <begin position="42"/>
        <end position="45"/>
    </location>
</feature>
<dbReference type="InterPro" id="IPR009097">
    <property type="entry name" value="Cyclic_Pdiesterase"/>
</dbReference>
<gene>
    <name evidence="3" type="primary">thpR</name>
    <name evidence="3" type="ORF">PGH26_10415</name>
</gene>
<dbReference type="PANTHER" id="PTHR35561:SF1">
    <property type="entry name" value="RNA 2',3'-CYCLIC PHOSPHODIESTERASE"/>
    <property type="match status" value="1"/>
</dbReference>
<keyword evidence="4" id="KW-1185">Reference proteome</keyword>
<evidence type="ECO:0000313" key="4">
    <source>
        <dbReference type="Proteomes" id="UP001303532"/>
    </source>
</evidence>
<dbReference type="EC" id="3.1.4.58" evidence="2"/>
<accession>A0ABZ0KVG6</accession>
<feature type="active site" description="Proton acceptor" evidence="2">
    <location>
        <position position="128"/>
    </location>
</feature>
<comment type="function">
    <text evidence="2">Hydrolyzes RNA 2',3'-cyclic phosphodiester to an RNA 2'-phosphomonoester.</text>
</comment>